<keyword evidence="5" id="KW-1185">Reference proteome</keyword>
<dbReference type="SUPFAM" id="SSF56300">
    <property type="entry name" value="Metallo-dependent phosphatases"/>
    <property type="match status" value="1"/>
</dbReference>
<evidence type="ECO:0000256" key="2">
    <source>
        <dbReference type="ARBA" id="ARBA00023136"/>
    </source>
</evidence>
<dbReference type="Pfam" id="PF01103">
    <property type="entry name" value="Omp85"/>
    <property type="match status" value="1"/>
</dbReference>
<evidence type="ECO:0000313" key="5">
    <source>
        <dbReference type="Proteomes" id="UP000321291"/>
    </source>
</evidence>
<accession>A0A5B8VHI6</accession>
<protein>
    <submittedName>
        <fullName evidence="4">BamA/TamA family outer membrane protein</fullName>
    </submittedName>
</protein>
<dbReference type="RefSeq" id="WP_146780000.1">
    <property type="nucleotide sequence ID" value="NZ_CP042434.1"/>
</dbReference>
<dbReference type="InterPro" id="IPR029052">
    <property type="entry name" value="Metallo-depent_PP-like"/>
</dbReference>
<dbReference type="Gene3D" id="2.40.160.50">
    <property type="entry name" value="membrane protein fhac: a member of the omp85/tpsb transporter family"/>
    <property type="match status" value="1"/>
</dbReference>
<feature type="domain" description="Bacterial surface antigen (D15)" evidence="3">
    <location>
        <begin position="929"/>
        <end position="1146"/>
    </location>
</feature>
<reference evidence="4 5" key="1">
    <citation type="journal article" date="2017" name="Int. J. Syst. Evol. Microbiol.">
        <title>Arachidicoccus ginsenosidivorans sp. nov., with ginsenoside-converting activity isolated from ginseng cultivating soil.</title>
        <authorList>
            <person name="Siddiqi M.Z."/>
            <person name="Aslam Z."/>
            <person name="Im W.T."/>
        </authorList>
    </citation>
    <scope>NUCLEOTIDE SEQUENCE [LARGE SCALE GENOMIC DNA]</scope>
    <source>
        <strain evidence="4 5">Gsoil 809</strain>
    </source>
</reference>
<dbReference type="EMBL" id="CP042434">
    <property type="protein sequence ID" value="QEC70739.1"/>
    <property type="molecule type" value="Genomic_DNA"/>
</dbReference>
<dbReference type="Proteomes" id="UP000321291">
    <property type="component" value="Chromosome"/>
</dbReference>
<dbReference type="OrthoDB" id="333971at2"/>
<keyword evidence="2" id="KW-0472">Membrane</keyword>
<gene>
    <name evidence="4" type="ORF">FSB73_02585</name>
</gene>
<dbReference type="AlphaFoldDB" id="A0A5B8VHI6"/>
<evidence type="ECO:0000256" key="1">
    <source>
        <dbReference type="ARBA" id="ARBA00004370"/>
    </source>
</evidence>
<sequence>MQAAASKVLTGKTTVLFLGDNLPPKGFGGNDEDEKAAETILKAKYEPFIRQGASVYFTPGEKDWDNSGPAGLSKVNRAAAYIATLEDSLVHQAPEGGCPDPVLIHVSDKLAIIVMDSQWWLHGFNKQTEGADCGCANERDVTSALRALLYQNRYKTVILATHHPFADYGFYNSNFTWKDHLFPLTHLQKDLYLPLPVIGSLYPALSRAFQSPQQLYHPLYKQMRSMVSKVFTGFPNLIHLSAHEPGLQIINEARNGKHIFQVISGGLTEGGTSKNGKYSLFNSNDPGFTVLDQLRDGRIRIQVVTENETGESHNKSPDKTVPASTFTAPFQYVFKPSAYQEVEAAKMAEITGDSIMAAAHPPYAAISGAHKVLFGKNYRKAWALPVQLPVLRVSSINGGLQPVKLGGGFQSTSLRMADKSGKEYTLRSVEKSSDLITPEQFQGTFVKDWLDDATSAQHPYGALVVPPLAAAVDVLHASPVIGVVAPDTALGAYGRLFEGKVTLLEQREPAGNTDNTLKTLDHLQDDNDNDFDAYAFLRARGLDYLLADWDRHEDQWRFQKTGKKGKPKYYRPVPRDRDMALNVTEGLIPGIAKKLVLMPRVFGFSYKNPMRGSNYYFYKSAFLDAHPSFQIGFDKWHQTAVAEQAALTDAVLEKALEKIPASVLALDHEKLSRELKARRDHLVAAMDKYYALSNKYVDIHASDKNEWIAINDVPGSNGLDILMRKISKKGNIQDTLMHKVYPRKDTKEIRLYLGKGDDSVFINNASSTVRLRLIGGKGHKYYHVTQSRRKIPVYDHDREAYSGKDLHQLKVSVSKDSAQTAFVRTNRYSTVLPLVTGGYNADDKITLGLGAKFILQNGFRKSPYASTHQIMVAHSFATKAYSIDYKGIWKSAIGKADLVADLDVKAPNNTQNYFGRGNETVMDKFEGYQKYYRTRFTTVGLATGLRWNFEKGSLLELGPGFQYYHMNSSDNNGRFIQGDPALIGSYDSSSLFKDKMHLGLKAVYELDHRNNQVLPQWGIYARVQLKAYKGLNQLSRTFAQLLPELAVYKPLDNRNRLILSERLGGGLSVGHTAFYQSIFLGGEGDLLGYRKYRFAGQQALYNNLALRWSLMDFGNYIVKGELGLSGFFDIGRVWQQGQHSGKWHNGQGGGIYFAPAGLTVFSFEMGHSAEGWYPYFSMGLRF</sequence>
<dbReference type="GO" id="GO:0019867">
    <property type="term" value="C:outer membrane"/>
    <property type="evidence" value="ECO:0007669"/>
    <property type="project" value="InterPro"/>
</dbReference>
<dbReference type="InterPro" id="IPR000184">
    <property type="entry name" value="Bac_surfAg_D15"/>
</dbReference>
<name>A0A5B8VHI6_9BACT</name>
<evidence type="ECO:0000259" key="3">
    <source>
        <dbReference type="Pfam" id="PF01103"/>
    </source>
</evidence>
<proteinExistence type="predicted"/>
<dbReference type="KEGG" id="agi:FSB73_02585"/>
<organism evidence="4 5">
    <name type="scientific">Arachidicoccus ginsenosidivorans</name>
    <dbReference type="NCBI Taxonomy" id="496057"/>
    <lineage>
        <taxon>Bacteria</taxon>
        <taxon>Pseudomonadati</taxon>
        <taxon>Bacteroidota</taxon>
        <taxon>Chitinophagia</taxon>
        <taxon>Chitinophagales</taxon>
        <taxon>Chitinophagaceae</taxon>
        <taxon>Arachidicoccus</taxon>
    </lineage>
</organism>
<evidence type="ECO:0000313" key="4">
    <source>
        <dbReference type="EMBL" id="QEC70739.1"/>
    </source>
</evidence>
<dbReference type="Gene3D" id="3.60.21.10">
    <property type="match status" value="1"/>
</dbReference>
<comment type="subcellular location">
    <subcellularLocation>
        <location evidence="1">Membrane</location>
    </subcellularLocation>
</comment>